<dbReference type="PANTHER" id="PTHR43713:SF3">
    <property type="entry name" value="GLUTAMATE-1-SEMIALDEHYDE 2,1-AMINOMUTASE 1, CHLOROPLASTIC-RELATED"/>
    <property type="match status" value="1"/>
</dbReference>
<name>A0AAV9NUH8_9EURO</name>
<dbReference type="GeneID" id="89969148"/>
<dbReference type="Pfam" id="PF00202">
    <property type="entry name" value="Aminotran_3"/>
    <property type="match status" value="1"/>
</dbReference>
<dbReference type="PANTHER" id="PTHR43713">
    <property type="entry name" value="GLUTAMATE-1-SEMIALDEHYDE 2,1-AMINOMUTASE"/>
    <property type="match status" value="1"/>
</dbReference>
<protein>
    <recommendedName>
        <fullName evidence="6">Glutamate-1-semialdehyde 2,1-aminomutase</fullName>
    </recommendedName>
</protein>
<dbReference type="InterPro" id="IPR015421">
    <property type="entry name" value="PyrdxlP-dep_Trfase_major"/>
</dbReference>
<dbReference type="EMBL" id="JAVRRD010000001">
    <property type="protein sequence ID" value="KAK5065090.1"/>
    <property type="molecule type" value="Genomic_DNA"/>
</dbReference>
<evidence type="ECO:0008006" key="6">
    <source>
        <dbReference type="Google" id="ProtNLM"/>
    </source>
</evidence>
<comment type="similarity">
    <text evidence="3">Belongs to the class-III pyridoxal-phosphate-dependent aminotransferase family.</text>
</comment>
<keyword evidence="2 3" id="KW-0663">Pyridoxal phosphate</keyword>
<reference evidence="4 5" key="1">
    <citation type="submission" date="2023-08" db="EMBL/GenBank/DDBJ databases">
        <title>Black Yeasts Isolated from many extreme environments.</title>
        <authorList>
            <person name="Coleine C."/>
            <person name="Stajich J.E."/>
            <person name="Selbmann L."/>
        </authorList>
    </citation>
    <scope>NUCLEOTIDE SEQUENCE [LARGE SCALE GENOMIC DNA]</scope>
    <source>
        <strain evidence="4 5">CCFEE 5792</strain>
    </source>
</reference>
<dbReference type="Gene3D" id="3.40.640.10">
    <property type="entry name" value="Type I PLP-dependent aspartate aminotransferase-like (Major domain)"/>
    <property type="match status" value="1"/>
</dbReference>
<dbReference type="CDD" id="cd00610">
    <property type="entry name" value="OAT_like"/>
    <property type="match status" value="1"/>
</dbReference>
<organism evidence="4 5">
    <name type="scientific">Exophiala bonariae</name>
    <dbReference type="NCBI Taxonomy" id="1690606"/>
    <lineage>
        <taxon>Eukaryota</taxon>
        <taxon>Fungi</taxon>
        <taxon>Dikarya</taxon>
        <taxon>Ascomycota</taxon>
        <taxon>Pezizomycotina</taxon>
        <taxon>Eurotiomycetes</taxon>
        <taxon>Chaetothyriomycetidae</taxon>
        <taxon>Chaetothyriales</taxon>
        <taxon>Herpotrichiellaceae</taxon>
        <taxon>Exophiala</taxon>
    </lineage>
</organism>
<evidence type="ECO:0000256" key="3">
    <source>
        <dbReference type="RuleBase" id="RU003560"/>
    </source>
</evidence>
<dbReference type="InterPro" id="IPR015424">
    <property type="entry name" value="PyrdxlP-dep_Trfase"/>
</dbReference>
<dbReference type="SUPFAM" id="SSF53383">
    <property type="entry name" value="PLP-dependent transferases"/>
    <property type="match status" value="1"/>
</dbReference>
<evidence type="ECO:0000256" key="1">
    <source>
        <dbReference type="ARBA" id="ARBA00001933"/>
    </source>
</evidence>
<comment type="caution">
    <text evidence="4">The sequence shown here is derived from an EMBL/GenBank/DDBJ whole genome shotgun (WGS) entry which is preliminary data.</text>
</comment>
<gene>
    <name evidence="4" type="ORF">LTR84_000926</name>
</gene>
<proteinExistence type="inferred from homology"/>
<dbReference type="GO" id="GO:0030170">
    <property type="term" value="F:pyridoxal phosphate binding"/>
    <property type="evidence" value="ECO:0007669"/>
    <property type="project" value="InterPro"/>
</dbReference>
<dbReference type="GO" id="GO:0008483">
    <property type="term" value="F:transaminase activity"/>
    <property type="evidence" value="ECO:0007669"/>
    <property type="project" value="InterPro"/>
</dbReference>
<dbReference type="Gene3D" id="3.90.1150.10">
    <property type="entry name" value="Aspartate Aminotransferase, domain 1"/>
    <property type="match status" value="1"/>
</dbReference>
<accession>A0AAV9NUH8</accession>
<dbReference type="RefSeq" id="XP_064712414.1">
    <property type="nucleotide sequence ID" value="XM_064844554.1"/>
</dbReference>
<comment type="cofactor">
    <cofactor evidence="1">
        <name>pyridoxal 5'-phosphate</name>
        <dbReference type="ChEBI" id="CHEBI:597326"/>
    </cofactor>
</comment>
<evidence type="ECO:0000256" key="2">
    <source>
        <dbReference type="ARBA" id="ARBA00022898"/>
    </source>
</evidence>
<dbReference type="InterPro" id="IPR005814">
    <property type="entry name" value="Aminotrans_3"/>
</dbReference>
<evidence type="ECO:0000313" key="5">
    <source>
        <dbReference type="Proteomes" id="UP001358417"/>
    </source>
</evidence>
<evidence type="ECO:0000313" key="4">
    <source>
        <dbReference type="EMBL" id="KAK5065090.1"/>
    </source>
</evidence>
<dbReference type="AlphaFoldDB" id="A0AAV9NUH8"/>
<dbReference type="InterPro" id="IPR015422">
    <property type="entry name" value="PyrdxlP-dep_Trfase_small"/>
</dbReference>
<sequence>MTSDLLKPLLRDAYDRHAKSNPISLEQFKAGLDHMPGANTRSVLHINPFPITIARGESATLFDVDGHEYIDFLGEFSAGVYGHSSPVIKKAIIDALDKGWNFGGKNEYEPQLAKTLVERFSYSMDSIRFCNSGTEANLMALGAATNFTRKQKILAFRNAYHGSTLTFFEHQSAYTLNSYNDFIIAPYNDVSETASIVSSLPPESLAAIIVEPMQVSGGCIVGTHVFLQYLRELATANKAVLIFDEVMTSRLHYGGLQVKLNIKPDITTIGKWTGGGMSFGAFGGRNEIMQLFDPREGKLNHAGTFNNNVVTMAAGIAGCAILDEELTNSLNERGDRLRHEISKLIEKRLPAMSNPRYVGNRIATRGLGSLFVVGFVGPESSSLQSLLYHHLLEQGIYIAARGFLALTIEVTEAHFKPLLSALDSFIERYRTVLT</sequence>
<dbReference type="Proteomes" id="UP001358417">
    <property type="component" value="Unassembled WGS sequence"/>
</dbReference>
<keyword evidence="5" id="KW-1185">Reference proteome</keyword>